<dbReference type="Pfam" id="PF13472">
    <property type="entry name" value="Lipase_GDSL_2"/>
    <property type="match status" value="1"/>
</dbReference>
<dbReference type="PANTHER" id="PTHR43784">
    <property type="entry name" value="GDSL-LIKE LIPASE/ACYLHYDROLASE, PUTATIVE (AFU_ORTHOLOGUE AFUA_2G00820)-RELATED"/>
    <property type="match status" value="1"/>
</dbReference>
<dbReference type="InterPro" id="IPR013830">
    <property type="entry name" value="SGNH_hydro"/>
</dbReference>
<comment type="caution">
    <text evidence="3">The sequence shown here is derived from an EMBL/GenBank/DDBJ whole genome shotgun (WGS) entry which is preliminary data.</text>
</comment>
<keyword evidence="1" id="KW-0472">Membrane</keyword>
<dbReference type="InterPro" id="IPR036514">
    <property type="entry name" value="SGNH_hydro_sf"/>
</dbReference>
<feature type="transmembrane region" description="Helical" evidence="1">
    <location>
        <begin position="21"/>
        <end position="41"/>
    </location>
</feature>
<organism evidence="3 4">
    <name type="scientific">Pseudonocardia xinjiangensis</name>
    <dbReference type="NCBI Taxonomy" id="75289"/>
    <lineage>
        <taxon>Bacteria</taxon>
        <taxon>Bacillati</taxon>
        <taxon>Actinomycetota</taxon>
        <taxon>Actinomycetes</taxon>
        <taxon>Pseudonocardiales</taxon>
        <taxon>Pseudonocardiaceae</taxon>
        <taxon>Pseudonocardia</taxon>
    </lineage>
</organism>
<dbReference type="GO" id="GO:0016787">
    <property type="term" value="F:hydrolase activity"/>
    <property type="evidence" value="ECO:0007669"/>
    <property type="project" value="UniProtKB-KW"/>
</dbReference>
<dbReference type="EMBL" id="JAAXKY010000072">
    <property type="protein sequence ID" value="NMH79569.1"/>
    <property type="molecule type" value="Genomic_DNA"/>
</dbReference>
<dbReference type="RefSeq" id="WP_169397635.1">
    <property type="nucleotide sequence ID" value="NZ_BAAAJH010000005.1"/>
</dbReference>
<gene>
    <name evidence="3" type="ORF">HF577_21050</name>
</gene>
<proteinExistence type="predicted"/>
<keyword evidence="4" id="KW-1185">Reference proteome</keyword>
<accession>A0ABX1RI16</accession>
<dbReference type="InterPro" id="IPR053140">
    <property type="entry name" value="GDSL_Rv0518-like"/>
</dbReference>
<protein>
    <submittedName>
        <fullName evidence="3">SGNH/GDSL hydrolase family protein</fullName>
    </submittedName>
</protein>
<evidence type="ECO:0000259" key="2">
    <source>
        <dbReference type="Pfam" id="PF13472"/>
    </source>
</evidence>
<keyword evidence="3" id="KW-0378">Hydrolase</keyword>
<evidence type="ECO:0000256" key="1">
    <source>
        <dbReference type="SAM" id="Phobius"/>
    </source>
</evidence>
<dbReference type="Gene3D" id="3.40.50.1110">
    <property type="entry name" value="SGNH hydrolase"/>
    <property type="match status" value="1"/>
</dbReference>
<name>A0ABX1RI16_9PSEU</name>
<sequence>MSGPVRFGRRVRALPWPGLQWAWHAPSGLAVAVALVLAVGVSVGTYGTGGAAADVQPVAAPDACAPDWVTGWQTAAQPAPGNPALGGTTLRMVVHPQVTGSEIRLRLSNAYGTVPLSVAGVSAARSDGAAGLLPGTVASVMFGGQPSVVIPAGADVLSDPVPLVAEAGRPLAVSMFLPVAPPVLTQHSVALQTSYVSRRGDWTLGDASAFPVPVGSWLVLTGVDVLVPRPVNAVVTVGDSITDGVGSGPDADERWSDALSDRLSRSGGAAVMSVLNAGIARNRLLSDGTAGGGDSPLTRFDRDVASAAGATDVVLHIGTNDVAARRSAAEITEGMRRFAERARSAGMRVFLTTITPSDAGPHGTSAAVANRAAVNAWVRVHGREYADGVFDFAASVADPAEPTSLAPEFDSGDGLHLSAAGYRAMAAAVDPELLTGSPCLAGTSPVRVLLSGG</sequence>
<dbReference type="Proteomes" id="UP001296706">
    <property type="component" value="Unassembled WGS sequence"/>
</dbReference>
<evidence type="ECO:0000313" key="4">
    <source>
        <dbReference type="Proteomes" id="UP001296706"/>
    </source>
</evidence>
<feature type="domain" description="SGNH hydrolase-type esterase" evidence="2">
    <location>
        <begin position="237"/>
        <end position="424"/>
    </location>
</feature>
<evidence type="ECO:0000313" key="3">
    <source>
        <dbReference type="EMBL" id="NMH79569.1"/>
    </source>
</evidence>
<dbReference type="PANTHER" id="PTHR43784:SF2">
    <property type="entry name" value="GDSL-LIKE LIPASE_ACYLHYDROLASE, PUTATIVE (AFU_ORTHOLOGUE AFUA_2G00820)-RELATED"/>
    <property type="match status" value="1"/>
</dbReference>
<reference evidence="3 4" key="1">
    <citation type="submission" date="2020-04" db="EMBL/GenBank/DDBJ databases">
        <authorList>
            <person name="Klaysubun C."/>
            <person name="Duangmal K."/>
            <person name="Lipun K."/>
        </authorList>
    </citation>
    <scope>NUCLEOTIDE SEQUENCE [LARGE SCALE GENOMIC DNA]</scope>
    <source>
        <strain evidence="3 4">JCM 11839</strain>
    </source>
</reference>
<dbReference type="SUPFAM" id="SSF52266">
    <property type="entry name" value="SGNH hydrolase"/>
    <property type="match status" value="1"/>
</dbReference>
<keyword evidence="1" id="KW-0812">Transmembrane</keyword>
<keyword evidence="1" id="KW-1133">Transmembrane helix</keyword>